<gene>
    <name evidence="2" type="ORF">RUMCAL_01754</name>
</gene>
<name>U2KSE5_9FIRM</name>
<organism evidence="2 3">
    <name type="scientific">Ruminococcus callidus ATCC 27760</name>
    <dbReference type="NCBI Taxonomy" id="411473"/>
    <lineage>
        <taxon>Bacteria</taxon>
        <taxon>Bacillati</taxon>
        <taxon>Bacillota</taxon>
        <taxon>Clostridia</taxon>
        <taxon>Eubacteriales</taxon>
        <taxon>Oscillospiraceae</taxon>
        <taxon>Ruminococcus</taxon>
    </lineage>
</organism>
<dbReference type="HOGENOM" id="CLU_2603899_0_0_9"/>
<dbReference type="Pfam" id="PF07561">
    <property type="entry name" value="DUF1540"/>
    <property type="match status" value="1"/>
</dbReference>
<evidence type="ECO:0000313" key="2">
    <source>
        <dbReference type="EMBL" id="ERJ94995.1"/>
    </source>
</evidence>
<keyword evidence="3" id="KW-1185">Reference proteome</keyword>
<sequence length="79" mass="8720">MYRSPEPAAVTSFRTGAIIMEIKKKNSNIHCSVTQCKHNMVSENYCGLDCICVGTHESNPTVPECTNCDSFVKRCGTEC</sequence>
<proteinExistence type="predicted"/>
<accession>U2KSE5</accession>
<dbReference type="EMBL" id="AWVF01000222">
    <property type="protein sequence ID" value="ERJ94995.1"/>
    <property type="molecule type" value="Genomic_DNA"/>
</dbReference>
<evidence type="ECO:0000313" key="3">
    <source>
        <dbReference type="Proteomes" id="UP000016662"/>
    </source>
</evidence>
<dbReference type="InterPro" id="IPR011437">
    <property type="entry name" value="DUF1540"/>
</dbReference>
<dbReference type="Proteomes" id="UP000016662">
    <property type="component" value="Unassembled WGS sequence"/>
</dbReference>
<dbReference type="PATRIC" id="fig|411473.3.peg.1435"/>
<comment type="caution">
    <text evidence="2">The sequence shown here is derived from an EMBL/GenBank/DDBJ whole genome shotgun (WGS) entry which is preliminary data.</text>
</comment>
<protein>
    <recommendedName>
        <fullName evidence="1">DUF1540 domain-containing protein</fullName>
    </recommendedName>
</protein>
<evidence type="ECO:0000259" key="1">
    <source>
        <dbReference type="Pfam" id="PF07561"/>
    </source>
</evidence>
<feature type="domain" description="DUF1540" evidence="1">
    <location>
        <begin position="29"/>
        <end position="71"/>
    </location>
</feature>
<dbReference type="AlphaFoldDB" id="U2KSE5"/>
<dbReference type="STRING" id="411473.RUMCAL_01754"/>
<dbReference type="eggNOG" id="ENOG5033B22">
    <property type="taxonomic scope" value="Bacteria"/>
</dbReference>
<reference evidence="2 3" key="1">
    <citation type="submission" date="2013-07" db="EMBL/GenBank/DDBJ databases">
        <authorList>
            <person name="Weinstock G."/>
            <person name="Sodergren E."/>
            <person name="Wylie T."/>
            <person name="Fulton L."/>
            <person name="Fulton R."/>
            <person name="Fronick C."/>
            <person name="O'Laughlin M."/>
            <person name="Godfrey J."/>
            <person name="Miner T."/>
            <person name="Herter B."/>
            <person name="Appelbaum E."/>
            <person name="Cordes M."/>
            <person name="Lek S."/>
            <person name="Wollam A."/>
            <person name="Pepin K.H."/>
            <person name="Palsikar V.B."/>
            <person name="Mitreva M."/>
            <person name="Wilson R.K."/>
        </authorList>
    </citation>
    <scope>NUCLEOTIDE SEQUENCE [LARGE SCALE GENOMIC DNA]</scope>
    <source>
        <strain evidence="2 3">ATCC 27760</strain>
    </source>
</reference>